<dbReference type="Pfam" id="PF02666">
    <property type="entry name" value="PS_Dcarbxylase"/>
    <property type="match status" value="1"/>
</dbReference>
<protein>
    <submittedName>
        <fullName evidence="5">Phosphatidylserine decarboxylase</fullName>
    </submittedName>
</protein>
<dbReference type="PANTHER" id="PTHR10067">
    <property type="entry name" value="PHOSPHATIDYLSERINE DECARBOXYLASE"/>
    <property type="match status" value="1"/>
</dbReference>
<dbReference type="PANTHER" id="PTHR10067:SF17">
    <property type="entry name" value="PHOSPHATIDYLSERINE DECARBOXYLASE PROENZYME 2"/>
    <property type="match status" value="1"/>
</dbReference>
<dbReference type="GO" id="GO:0004609">
    <property type="term" value="F:phosphatidylserine decarboxylase activity"/>
    <property type="evidence" value="ECO:0007669"/>
    <property type="project" value="InterPro"/>
</dbReference>
<evidence type="ECO:0000256" key="1">
    <source>
        <dbReference type="ARBA" id="ARBA00022793"/>
    </source>
</evidence>
<keyword evidence="2" id="KW-0865">Zymogen</keyword>
<dbReference type="EMBL" id="FQXK01000005">
    <property type="protein sequence ID" value="SHH55513.1"/>
    <property type="molecule type" value="Genomic_DNA"/>
</dbReference>
<dbReference type="GO" id="GO:0008654">
    <property type="term" value="P:phospholipid biosynthetic process"/>
    <property type="evidence" value="ECO:0007669"/>
    <property type="project" value="InterPro"/>
</dbReference>
<dbReference type="OrthoDB" id="9802030at2"/>
<dbReference type="Proteomes" id="UP000184278">
    <property type="component" value="Unassembled WGS sequence"/>
</dbReference>
<keyword evidence="3" id="KW-0456">Lyase</keyword>
<evidence type="ECO:0000313" key="6">
    <source>
        <dbReference type="Proteomes" id="UP000184278"/>
    </source>
</evidence>
<name>A0A1M5TYQ0_BUTFI</name>
<accession>A0A1M5TYQ0</accession>
<gene>
    <name evidence="5" type="ORF">SAMN02745229_00657</name>
</gene>
<organism evidence="5 6">
    <name type="scientific">Butyrivibrio fibrisolvens DSM 3071</name>
    <dbReference type="NCBI Taxonomy" id="1121131"/>
    <lineage>
        <taxon>Bacteria</taxon>
        <taxon>Bacillati</taxon>
        <taxon>Bacillota</taxon>
        <taxon>Clostridia</taxon>
        <taxon>Lachnospirales</taxon>
        <taxon>Lachnospiraceae</taxon>
        <taxon>Butyrivibrio</taxon>
    </lineage>
</organism>
<dbReference type="InterPro" id="IPR003817">
    <property type="entry name" value="PS_Dcarbxylase"/>
</dbReference>
<keyword evidence="6" id="KW-1185">Reference proteome</keyword>
<dbReference type="AlphaFoldDB" id="A0A1M5TYQ0"/>
<keyword evidence="4" id="KW-0670">Pyruvate</keyword>
<dbReference type="RefSeq" id="WP_073385489.1">
    <property type="nucleotide sequence ID" value="NZ_FQXK01000005.1"/>
</dbReference>
<evidence type="ECO:0000256" key="3">
    <source>
        <dbReference type="ARBA" id="ARBA00023239"/>
    </source>
</evidence>
<dbReference type="STRING" id="1121131.SAMN02745229_00657"/>
<evidence type="ECO:0000313" key="5">
    <source>
        <dbReference type="EMBL" id="SHH55513.1"/>
    </source>
</evidence>
<evidence type="ECO:0000256" key="2">
    <source>
        <dbReference type="ARBA" id="ARBA00023145"/>
    </source>
</evidence>
<proteinExistence type="predicted"/>
<reference evidence="6" key="1">
    <citation type="submission" date="2016-11" db="EMBL/GenBank/DDBJ databases">
        <authorList>
            <person name="Varghese N."/>
            <person name="Submissions S."/>
        </authorList>
    </citation>
    <scope>NUCLEOTIDE SEQUENCE [LARGE SCALE GENOMIC DNA]</scope>
    <source>
        <strain evidence="6">DSM 3071</strain>
    </source>
</reference>
<sequence length="270" mass="31015">MLDFLYGTSFGRMILKVLINPRISNAAGKVLDSGVSRVLIPFFIKKNNISLEEYQEEEYKSFNDFFTRRIRPECRPIDSDPHHFIAPCDGYLSVYPIEDGMIIPVKHSRYSVSDLLRDEGLAKEFEGGTCMVFRLCVHHYHRYCYPDGAFKECNTPIKGVLHTVRPVALRKVPVFSENSREYTILHTDHFGDIIQMEVGAMFVGKIDNYHQEGRVERGQEKGRFLFGGSTIIVLTRKDAVKIPESVFDKTRRQKEVPVKQGQKIGIHKAK</sequence>
<dbReference type="GeneID" id="89510584"/>
<keyword evidence="1" id="KW-0210">Decarboxylase</keyword>
<evidence type="ECO:0000256" key="4">
    <source>
        <dbReference type="ARBA" id="ARBA00023317"/>
    </source>
</evidence>